<dbReference type="SMART" id="SM00356">
    <property type="entry name" value="ZnF_C3H1"/>
    <property type="match status" value="1"/>
</dbReference>
<name>D8RYY4_SELML</name>
<organism evidence="9">
    <name type="scientific">Selaginella moellendorffii</name>
    <name type="common">Spikemoss</name>
    <dbReference type="NCBI Taxonomy" id="88036"/>
    <lineage>
        <taxon>Eukaryota</taxon>
        <taxon>Viridiplantae</taxon>
        <taxon>Streptophyta</taxon>
        <taxon>Embryophyta</taxon>
        <taxon>Tracheophyta</taxon>
        <taxon>Lycopodiopsida</taxon>
        <taxon>Selaginellales</taxon>
        <taxon>Selaginellaceae</taxon>
        <taxon>Selaginella</taxon>
    </lineage>
</organism>
<gene>
    <name evidence="8" type="ORF">SELMODRAFT_416330</name>
</gene>
<dbReference type="PANTHER" id="PTHR46695">
    <property type="entry name" value="ZINC FINGER CCCH DOMAIN-CONTAINING PROTEIN 44-RELATED"/>
    <property type="match status" value="1"/>
</dbReference>
<feature type="zinc finger region" description="C3H1-type" evidence="4">
    <location>
        <begin position="333"/>
        <end position="359"/>
    </location>
</feature>
<dbReference type="EMBL" id="GL377595">
    <property type="protein sequence ID" value="EFJ22652.1"/>
    <property type="molecule type" value="Genomic_DNA"/>
</dbReference>
<feature type="compositionally biased region" description="Basic and acidic residues" evidence="5">
    <location>
        <begin position="58"/>
        <end position="100"/>
    </location>
</feature>
<dbReference type="Proteomes" id="UP000001514">
    <property type="component" value="Unassembled WGS sequence"/>
</dbReference>
<dbReference type="KEGG" id="smo:SELMODRAFT_416330"/>
<feature type="compositionally biased region" description="Basic and acidic residues" evidence="5">
    <location>
        <begin position="116"/>
        <end position="158"/>
    </location>
</feature>
<keyword evidence="1 4" id="KW-0479">Metal-binding</keyword>
<evidence type="ECO:0000313" key="9">
    <source>
        <dbReference type="Proteomes" id="UP000001514"/>
    </source>
</evidence>
<keyword evidence="3 4" id="KW-0862">Zinc</keyword>
<evidence type="ECO:0000259" key="7">
    <source>
        <dbReference type="PROSITE" id="PS50829"/>
    </source>
</evidence>
<feature type="region of interest" description="Disordered" evidence="5">
    <location>
        <begin position="277"/>
        <end position="330"/>
    </location>
</feature>
<dbReference type="SUPFAM" id="SSF55277">
    <property type="entry name" value="GYF domain"/>
    <property type="match status" value="1"/>
</dbReference>
<evidence type="ECO:0008006" key="10">
    <source>
        <dbReference type="Google" id="ProtNLM"/>
    </source>
</evidence>
<dbReference type="PANTHER" id="PTHR46695:SF5">
    <property type="entry name" value="RNA POLYMERASE-ASSOCIATED PROTEIN RTF1 HOMOLOG"/>
    <property type="match status" value="1"/>
</dbReference>
<reference evidence="8 9" key="1">
    <citation type="journal article" date="2011" name="Science">
        <title>The Selaginella genome identifies genetic changes associated with the evolution of vascular plants.</title>
        <authorList>
            <person name="Banks J.A."/>
            <person name="Nishiyama T."/>
            <person name="Hasebe M."/>
            <person name="Bowman J.L."/>
            <person name="Gribskov M."/>
            <person name="dePamphilis C."/>
            <person name="Albert V.A."/>
            <person name="Aono N."/>
            <person name="Aoyama T."/>
            <person name="Ambrose B.A."/>
            <person name="Ashton N.W."/>
            <person name="Axtell M.J."/>
            <person name="Barker E."/>
            <person name="Barker M.S."/>
            <person name="Bennetzen J.L."/>
            <person name="Bonawitz N.D."/>
            <person name="Chapple C."/>
            <person name="Cheng C."/>
            <person name="Correa L.G."/>
            <person name="Dacre M."/>
            <person name="DeBarry J."/>
            <person name="Dreyer I."/>
            <person name="Elias M."/>
            <person name="Engstrom E.M."/>
            <person name="Estelle M."/>
            <person name="Feng L."/>
            <person name="Finet C."/>
            <person name="Floyd S.K."/>
            <person name="Frommer W.B."/>
            <person name="Fujita T."/>
            <person name="Gramzow L."/>
            <person name="Gutensohn M."/>
            <person name="Harholt J."/>
            <person name="Hattori M."/>
            <person name="Heyl A."/>
            <person name="Hirai T."/>
            <person name="Hiwatashi Y."/>
            <person name="Ishikawa M."/>
            <person name="Iwata M."/>
            <person name="Karol K.G."/>
            <person name="Koehler B."/>
            <person name="Kolukisaoglu U."/>
            <person name="Kubo M."/>
            <person name="Kurata T."/>
            <person name="Lalonde S."/>
            <person name="Li K."/>
            <person name="Li Y."/>
            <person name="Litt A."/>
            <person name="Lyons E."/>
            <person name="Manning G."/>
            <person name="Maruyama T."/>
            <person name="Michael T.P."/>
            <person name="Mikami K."/>
            <person name="Miyazaki S."/>
            <person name="Morinaga S."/>
            <person name="Murata T."/>
            <person name="Mueller-Roeber B."/>
            <person name="Nelson D.R."/>
            <person name="Obara M."/>
            <person name="Oguri Y."/>
            <person name="Olmstead R.G."/>
            <person name="Onodera N."/>
            <person name="Petersen B.L."/>
            <person name="Pils B."/>
            <person name="Prigge M."/>
            <person name="Rensing S.A."/>
            <person name="Riano-Pachon D.M."/>
            <person name="Roberts A.W."/>
            <person name="Sato Y."/>
            <person name="Scheller H.V."/>
            <person name="Schulz B."/>
            <person name="Schulz C."/>
            <person name="Shakirov E.V."/>
            <person name="Shibagaki N."/>
            <person name="Shinohara N."/>
            <person name="Shippen D.E."/>
            <person name="Soerensen I."/>
            <person name="Sotooka R."/>
            <person name="Sugimoto N."/>
            <person name="Sugita M."/>
            <person name="Sumikawa N."/>
            <person name="Tanurdzic M."/>
            <person name="Theissen G."/>
            <person name="Ulvskov P."/>
            <person name="Wakazuki S."/>
            <person name="Weng J.K."/>
            <person name="Willats W.W."/>
            <person name="Wipf D."/>
            <person name="Wolf P.G."/>
            <person name="Yang L."/>
            <person name="Zimmer A.D."/>
            <person name="Zhu Q."/>
            <person name="Mitros T."/>
            <person name="Hellsten U."/>
            <person name="Loque D."/>
            <person name="Otillar R."/>
            <person name="Salamov A."/>
            <person name="Schmutz J."/>
            <person name="Shapiro H."/>
            <person name="Lindquist E."/>
            <person name="Lucas S."/>
            <person name="Rokhsar D."/>
            <person name="Grigoriev I.V."/>
        </authorList>
    </citation>
    <scope>NUCLEOTIDE SEQUENCE [LARGE SCALE GENOMIC DNA]</scope>
</reference>
<dbReference type="InterPro" id="IPR035445">
    <property type="entry name" value="GYF-like_dom_sf"/>
</dbReference>
<feature type="domain" description="C3H1-type" evidence="6">
    <location>
        <begin position="333"/>
        <end position="359"/>
    </location>
</feature>
<dbReference type="AlphaFoldDB" id="D8RYY4"/>
<feature type="compositionally biased region" description="Pro residues" evidence="5">
    <location>
        <begin position="30"/>
        <end position="56"/>
    </location>
</feature>
<dbReference type="SUPFAM" id="SSF90229">
    <property type="entry name" value="CCCH zinc finger"/>
    <property type="match status" value="1"/>
</dbReference>
<evidence type="ECO:0000256" key="4">
    <source>
        <dbReference type="PROSITE-ProRule" id="PRU00723"/>
    </source>
</evidence>
<dbReference type="Gene3D" id="3.30.1490.40">
    <property type="match status" value="2"/>
</dbReference>
<dbReference type="GO" id="GO:0008270">
    <property type="term" value="F:zinc ion binding"/>
    <property type="evidence" value="ECO:0007669"/>
    <property type="project" value="UniProtKB-KW"/>
</dbReference>
<dbReference type="PROSITE" id="PS50829">
    <property type="entry name" value="GYF"/>
    <property type="match status" value="1"/>
</dbReference>
<feature type="region of interest" description="Disordered" evidence="5">
    <location>
        <begin position="1"/>
        <end position="158"/>
    </location>
</feature>
<evidence type="ECO:0000256" key="1">
    <source>
        <dbReference type="ARBA" id="ARBA00022723"/>
    </source>
</evidence>
<evidence type="ECO:0000256" key="5">
    <source>
        <dbReference type="SAM" id="MobiDB-lite"/>
    </source>
</evidence>
<dbReference type="InterPro" id="IPR000571">
    <property type="entry name" value="Znf_CCCH"/>
</dbReference>
<evidence type="ECO:0000313" key="8">
    <source>
        <dbReference type="EMBL" id="EFJ22652.1"/>
    </source>
</evidence>
<sequence length="359" mass="41850">MATLRLFGKNIVVRPSPPPQLSPPSTTISPAPPPLPPSPPRPPPTMISPAPPPPPKADAIERKDPAERKHWHRFGDTAGVDRKPRSRDREDDRQRSDRENHHHHRKGSERNNLQQQRDDRDGANHHRHESLHPRQDRRPERPHYPQERKEGEKGGKIDEELWHYTSSTGKTQGPYSIHLLKKWRSMDILTGAIRVWRRGAAPATDSIDLAALIDYYDEAGNAGIQTWMYQDAKGALQGPRSLDELRSRIARLPEELKIWKIGQSQERVLFRDLAKIGDDRGSKSPQRRRSREEEEEGEEAARKRARREREREREENRHHHHHHRDRDREREWRPPGVACRFYDKGYCRNGAKCAFLHLT</sequence>
<dbReference type="InterPro" id="IPR003169">
    <property type="entry name" value="GYF"/>
</dbReference>
<keyword evidence="9" id="KW-1185">Reference proteome</keyword>
<dbReference type="HOGENOM" id="CLU_772526_0_0_1"/>
<dbReference type="PROSITE" id="PS50103">
    <property type="entry name" value="ZF_C3H1"/>
    <property type="match status" value="1"/>
</dbReference>
<keyword evidence="2 4" id="KW-0863">Zinc-finger</keyword>
<evidence type="ECO:0000259" key="6">
    <source>
        <dbReference type="PROSITE" id="PS50103"/>
    </source>
</evidence>
<accession>D8RYY4</accession>
<feature type="compositionally biased region" description="Basic and acidic residues" evidence="5">
    <location>
        <begin position="299"/>
        <end position="317"/>
    </location>
</feature>
<evidence type="ECO:0000256" key="3">
    <source>
        <dbReference type="ARBA" id="ARBA00022833"/>
    </source>
</evidence>
<evidence type="ECO:0000256" key="2">
    <source>
        <dbReference type="ARBA" id="ARBA00022771"/>
    </source>
</evidence>
<proteinExistence type="predicted"/>
<dbReference type="Gramene" id="EFJ22652">
    <property type="protein sequence ID" value="EFJ22652"/>
    <property type="gene ID" value="SELMODRAFT_416330"/>
</dbReference>
<dbReference type="InterPro" id="IPR036855">
    <property type="entry name" value="Znf_CCCH_sf"/>
</dbReference>
<dbReference type="Pfam" id="PF00642">
    <property type="entry name" value="zf-CCCH"/>
    <property type="match status" value="1"/>
</dbReference>
<protein>
    <recommendedName>
        <fullName evidence="10">C3H1-type domain-containing protein</fullName>
    </recommendedName>
</protein>
<feature type="domain" description="GYF" evidence="7">
    <location>
        <begin position="159"/>
        <end position="213"/>
    </location>
</feature>
<dbReference type="InParanoid" id="D8RYY4"/>